<protein>
    <submittedName>
        <fullName evidence="1">Uncharacterized protein</fullName>
    </submittedName>
</protein>
<evidence type="ECO:0000313" key="2">
    <source>
        <dbReference type="Proteomes" id="UP000076066"/>
    </source>
</evidence>
<organism evidence="1 2">
    <name type="scientific">Haematospirillum jordaniae</name>
    <dbReference type="NCBI Taxonomy" id="1549855"/>
    <lineage>
        <taxon>Bacteria</taxon>
        <taxon>Pseudomonadati</taxon>
        <taxon>Pseudomonadota</taxon>
        <taxon>Alphaproteobacteria</taxon>
        <taxon>Rhodospirillales</taxon>
        <taxon>Novispirillaceae</taxon>
        <taxon>Haematospirillum</taxon>
    </lineage>
</organism>
<dbReference type="KEGG" id="hjo:AY555_06415"/>
<proteinExistence type="predicted"/>
<dbReference type="EMBL" id="CP014525">
    <property type="protein sequence ID" value="AMW34870.1"/>
    <property type="molecule type" value="Genomic_DNA"/>
</dbReference>
<dbReference type="RefSeq" id="WP_066134919.1">
    <property type="nucleotide sequence ID" value="NZ_CP014525.1"/>
</dbReference>
<name>A0A143DEC4_9PROT</name>
<reference evidence="1 2" key="1">
    <citation type="submission" date="2016-02" db="EMBL/GenBank/DDBJ databases">
        <title>Complete Genome of H5569, the type strain of the newly described species Haematospirillium jordaniae.</title>
        <authorList>
            <person name="Nicholson A.C."/>
            <person name="Humrighouse B.W."/>
            <person name="Loparov V."/>
            <person name="McQuiston J.R."/>
        </authorList>
    </citation>
    <scope>NUCLEOTIDE SEQUENCE [LARGE SCALE GENOMIC DNA]</scope>
    <source>
        <strain evidence="1 2">H5569</strain>
    </source>
</reference>
<dbReference type="AlphaFoldDB" id="A0A143DEC4"/>
<sequence>MINEDPGKGHNSGNAIGGIASEGLRQLVTRIETPEEETCGLQADIKAVSVQDRVLAVYEEVLA</sequence>
<dbReference type="GeneID" id="53316788"/>
<keyword evidence="2" id="KW-1185">Reference proteome</keyword>
<dbReference type="STRING" id="1549855.AY555_06415"/>
<dbReference type="Proteomes" id="UP000076066">
    <property type="component" value="Chromosome"/>
</dbReference>
<evidence type="ECO:0000313" key="1">
    <source>
        <dbReference type="EMBL" id="AMW34870.1"/>
    </source>
</evidence>
<gene>
    <name evidence="1" type="ORF">AY555_06415</name>
</gene>
<accession>A0A143DEC4</accession>